<feature type="compositionally biased region" description="Low complexity" evidence="1">
    <location>
        <begin position="1"/>
        <end position="23"/>
    </location>
</feature>
<dbReference type="EMBL" id="JACGWO010000004">
    <property type="protein sequence ID" value="KAK4428944.1"/>
    <property type="molecule type" value="Genomic_DNA"/>
</dbReference>
<evidence type="ECO:0000313" key="3">
    <source>
        <dbReference type="Proteomes" id="UP001293254"/>
    </source>
</evidence>
<gene>
    <name evidence="2" type="ORF">Salat_1194400</name>
</gene>
<reference evidence="2" key="2">
    <citation type="journal article" date="2024" name="Plant">
        <title>Genomic evolution and insights into agronomic trait innovations of Sesamum species.</title>
        <authorList>
            <person name="Miao H."/>
            <person name="Wang L."/>
            <person name="Qu L."/>
            <person name="Liu H."/>
            <person name="Sun Y."/>
            <person name="Le M."/>
            <person name="Wang Q."/>
            <person name="Wei S."/>
            <person name="Zheng Y."/>
            <person name="Lin W."/>
            <person name="Duan Y."/>
            <person name="Cao H."/>
            <person name="Xiong S."/>
            <person name="Wang X."/>
            <person name="Wei L."/>
            <person name="Li C."/>
            <person name="Ma Q."/>
            <person name="Ju M."/>
            <person name="Zhao R."/>
            <person name="Li G."/>
            <person name="Mu C."/>
            <person name="Tian Q."/>
            <person name="Mei H."/>
            <person name="Zhang T."/>
            <person name="Gao T."/>
            <person name="Zhang H."/>
        </authorList>
    </citation>
    <scope>NUCLEOTIDE SEQUENCE</scope>
    <source>
        <strain evidence="2">3651</strain>
    </source>
</reference>
<evidence type="ECO:0000256" key="1">
    <source>
        <dbReference type="SAM" id="MobiDB-lite"/>
    </source>
</evidence>
<accession>A0AAE2CP19</accession>
<comment type="caution">
    <text evidence="2">The sequence shown here is derived from an EMBL/GenBank/DDBJ whole genome shotgun (WGS) entry which is preliminary data.</text>
</comment>
<evidence type="ECO:0000313" key="2">
    <source>
        <dbReference type="EMBL" id="KAK4428944.1"/>
    </source>
</evidence>
<dbReference type="AlphaFoldDB" id="A0AAE2CP19"/>
<organism evidence="2 3">
    <name type="scientific">Sesamum alatum</name>
    <dbReference type="NCBI Taxonomy" id="300844"/>
    <lineage>
        <taxon>Eukaryota</taxon>
        <taxon>Viridiplantae</taxon>
        <taxon>Streptophyta</taxon>
        <taxon>Embryophyta</taxon>
        <taxon>Tracheophyta</taxon>
        <taxon>Spermatophyta</taxon>
        <taxon>Magnoliopsida</taxon>
        <taxon>eudicotyledons</taxon>
        <taxon>Gunneridae</taxon>
        <taxon>Pentapetalae</taxon>
        <taxon>asterids</taxon>
        <taxon>lamiids</taxon>
        <taxon>Lamiales</taxon>
        <taxon>Pedaliaceae</taxon>
        <taxon>Sesamum</taxon>
    </lineage>
</organism>
<feature type="region of interest" description="Disordered" evidence="1">
    <location>
        <begin position="1"/>
        <end position="32"/>
    </location>
</feature>
<name>A0AAE2CP19_9LAMI</name>
<keyword evidence="3" id="KW-1185">Reference proteome</keyword>
<sequence>MSSESNNSSSSGSSSSESNSSSSKVSRAMDRDEVARIEPCAVHEVIEIPEPPQEDVPPAYSAPLDAEWSFYKPSLKHVGSPSWDEDFIENVLTDHWFNADKRLTEEVLWLARLSPANLRTSRILEASRACGDGPCCWIEEDLEPSDVTPTPRADIHDHAPLHPARYETQGPPEIIRSPAPTLDVMPL</sequence>
<protein>
    <submittedName>
        <fullName evidence="2">Uncharacterized protein</fullName>
    </submittedName>
</protein>
<reference evidence="2" key="1">
    <citation type="submission" date="2020-06" db="EMBL/GenBank/DDBJ databases">
        <authorList>
            <person name="Li T."/>
            <person name="Hu X."/>
            <person name="Zhang T."/>
            <person name="Song X."/>
            <person name="Zhang H."/>
            <person name="Dai N."/>
            <person name="Sheng W."/>
            <person name="Hou X."/>
            <person name="Wei L."/>
        </authorList>
    </citation>
    <scope>NUCLEOTIDE SEQUENCE</scope>
    <source>
        <strain evidence="2">3651</strain>
        <tissue evidence="2">Leaf</tissue>
    </source>
</reference>
<dbReference type="Proteomes" id="UP001293254">
    <property type="component" value="Unassembled WGS sequence"/>
</dbReference>
<proteinExistence type="predicted"/>